<sequence length="111" mass="12570">MDGPGQGETLYFDHCYQEIKMEKAYRVVLEFLKNYPNVGDKIGVLGSSFGGYLCVRSAAYNADLTFVCVSKGGSYHPLEITNKIPYYRDKILVRWGKDKSERCCPIIETAE</sequence>
<feature type="domain" description="BAAT/Acyl-CoA thioester hydrolase C-terminal" evidence="1">
    <location>
        <begin position="29"/>
        <end position="76"/>
    </location>
</feature>
<evidence type="ECO:0000313" key="2">
    <source>
        <dbReference type="EMBL" id="MDQ0497041.1"/>
    </source>
</evidence>
<reference evidence="2 3" key="1">
    <citation type="submission" date="2023-07" db="EMBL/GenBank/DDBJ databases">
        <title>Genomic Encyclopedia of Type Strains, Phase IV (KMG-IV): sequencing the most valuable type-strain genomes for metagenomic binning, comparative biology and taxonomic classification.</title>
        <authorList>
            <person name="Goeker M."/>
        </authorList>
    </citation>
    <scope>NUCLEOTIDE SEQUENCE [LARGE SCALE GENOMIC DNA]</scope>
    <source>
        <strain evidence="2 3">DSM 14914</strain>
    </source>
</reference>
<evidence type="ECO:0000313" key="3">
    <source>
        <dbReference type="Proteomes" id="UP001242811"/>
    </source>
</evidence>
<accession>A0ABU0L6X7</accession>
<dbReference type="SUPFAM" id="SSF53474">
    <property type="entry name" value="alpha/beta-Hydrolases"/>
    <property type="match status" value="1"/>
</dbReference>
<keyword evidence="2" id="KW-0378">Hydrolase</keyword>
<protein>
    <submittedName>
        <fullName evidence="2">Dienelactone hydrolase</fullName>
    </submittedName>
</protein>
<dbReference type="Gene3D" id="3.40.50.1820">
    <property type="entry name" value="alpha/beta hydrolase"/>
    <property type="match status" value="1"/>
</dbReference>
<gene>
    <name evidence="2" type="ORF">QOZ95_005241</name>
</gene>
<dbReference type="Proteomes" id="UP001242811">
    <property type="component" value="Unassembled WGS sequence"/>
</dbReference>
<proteinExistence type="predicted"/>
<keyword evidence="3" id="KW-1185">Reference proteome</keyword>
<dbReference type="EMBL" id="JAUSWA010000050">
    <property type="protein sequence ID" value="MDQ0497041.1"/>
    <property type="molecule type" value="Genomic_DNA"/>
</dbReference>
<dbReference type="InterPro" id="IPR014940">
    <property type="entry name" value="BAAT_C"/>
</dbReference>
<name>A0ABU0L6X7_9BACL</name>
<dbReference type="GO" id="GO:0016787">
    <property type="term" value="F:hydrolase activity"/>
    <property type="evidence" value="ECO:0007669"/>
    <property type="project" value="UniProtKB-KW"/>
</dbReference>
<comment type="caution">
    <text evidence="2">The sequence shown here is derived from an EMBL/GenBank/DDBJ whole genome shotgun (WGS) entry which is preliminary data.</text>
</comment>
<organism evidence="2 3">
    <name type="scientific">Paenibacillus brasilensis</name>
    <dbReference type="NCBI Taxonomy" id="128574"/>
    <lineage>
        <taxon>Bacteria</taxon>
        <taxon>Bacillati</taxon>
        <taxon>Bacillota</taxon>
        <taxon>Bacilli</taxon>
        <taxon>Bacillales</taxon>
        <taxon>Paenibacillaceae</taxon>
        <taxon>Paenibacillus</taxon>
    </lineage>
</organism>
<dbReference type="InterPro" id="IPR029058">
    <property type="entry name" value="AB_hydrolase_fold"/>
</dbReference>
<dbReference type="Pfam" id="PF08840">
    <property type="entry name" value="BAAT_C"/>
    <property type="match status" value="1"/>
</dbReference>
<evidence type="ECO:0000259" key="1">
    <source>
        <dbReference type="Pfam" id="PF08840"/>
    </source>
</evidence>